<dbReference type="Proteomes" id="UP001153714">
    <property type="component" value="Chromosome 13"/>
</dbReference>
<name>A0A9P0FXQ2_9NEOP</name>
<evidence type="ECO:0000256" key="1">
    <source>
        <dbReference type="SAM" id="Phobius"/>
    </source>
</evidence>
<keyword evidence="1" id="KW-0472">Membrane</keyword>
<organism evidence="2 3">
    <name type="scientific">Diatraea saccharalis</name>
    <name type="common">sugarcane borer</name>
    <dbReference type="NCBI Taxonomy" id="40085"/>
    <lineage>
        <taxon>Eukaryota</taxon>
        <taxon>Metazoa</taxon>
        <taxon>Ecdysozoa</taxon>
        <taxon>Arthropoda</taxon>
        <taxon>Hexapoda</taxon>
        <taxon>Insecta</taxon>
        <taxon>Pterygota</taxon>
        <taxon>Neoptera</taxon>
        <taxon>Endopterygota</taxon>
        <taxon>Lepidoptera</taxon>
        <taxon>Glossata</taxon>
        <taxon>Ditrysia</taxon>
        <taxon>Pyraloidea</taxon>
        <taxon>Crambidae</taxon>
        <taxon>Crambinae</taxon>
        <taxon>Diatraea</taxon>
    </lineage>
</organism>
<evidence type="ECO:0000313" key="3">
    <source>
        <dbReference type="Proteomes" id="UP001153714"/>
    </source>
</evidence>
<proteinExistence type="predicted"/>
<reference evidence="2" key="1">
    <citation type="submission" date="2021-12" db="EMBL/GenBank/DDBJ databases">
        <authorList>
            <person name="King R."/>
        </authorList>
    </citation>
    <scope>NUCLEOTIDE SEQUENCE</scope>
</reference>
<protein>
    <submittedName>
        <fullName evidence="2">Uncharacterized protein</fullName>
    </submittedName>
</protein>
<keyword evidence="1" id="KW-1133">Transmembrane helix</keyword>
<dbReference type="AlphaFoldDB" id="A0A9P0FXQ2"/>
<reference evidence="2" key="2">
    <citation type="submission" date="2022-10" db="EMBL/GenBank/DDBJ databases">
        <authorList>
            <consortium name="ENA_rothamsted_submissions"/>
            <consortium name="culmorum"/>
            <person name="King R."/>
        </authorList>
    </citation>
    <scope>NUCLEOTIDE SEQUENCE</scope>
</reference>
<accession>A0A9P0FXQ2</accession>
<evidence type="ECO:0000313" key="2">
    <source>
        <dbReference type="EMBL" id="CAH0749761.1"/>
    </source>
</evidence>
<dbReference type="OrthoDB" id="5950649at2759"/>
<gene>
    <name evidence="2" type="ORF">DIATSA_LOCUS3191</name>
</gene>
<feature type="transmembrane region" description="Helical" evidence="1">
    <location>
        <begin position="6"/>
        <end position="23"/>
    </location>
</feature>
<sequence>MITRSFFTFIMCCGFFIFLQSMIPKAIALKKTSDIKEYMVGEQRTRRRQNYVEKMALDNELFDNVDDIGQPYIIKATDVDGNKEELPALIVDYANMIRNDIILLDNSVETRTHKRGNVEVKKHVRLNSIVIKLIFVFFLMY</sequence>
<dbReference type="EMBL" id="OU893344">
    <property type="protein sequence ID" value="CAH0749761.1"/>
    <property type="molecule type" value="Genomic_DNA"/>
</dbReference>
<keyword evidence="1" id="KW-0812">Transmembrane</keyword>
<keyword evidence="3" id="KW-1185">Reference proteome</keyword>